<gene>
    <name evidence="3" type="primary">bshC</name>
    <name evidence="6" type="ORF">HMPREF1015_00735</name>
</gene>
<dbReference type="PATRIC" id="fig|665952.3.peg.2287"/>
<comment type="function">
    <text evidence="3">Involved in bacillithiol (BSH) biosynthesis. May catalyze the last step of the pathway, the addition of cysteine to glucosamine malate (GlcN-Mal) to generate BSH.</text>
</comment>
<evidence type="ECO:0000256" key="3">
    <source>
        <dbReference type="HAMAP-Rule" id="MF_01867"/>
    </source>
</evidence>
<dbReference type="InterPro" id="IPR011199">
    <property type="entry name" value="Bacillithiol_biosynth_BshC"/>
</dbReference>
<evidence type="ECO:0000256" key="1">
    <source>
        <dbReference type="ARBA" id="ARBA00022598"/>
    </source>
</evidence>
<feature type="domain" description="Bacillithiol biosynthesis BshC N-terminal Rossmann-like" evidence="4">
    <location>
        <begin position="1"/>
        <end position="381"/>
    </location>
</feature>
<dbReference type="AlphaFoldDB" id="G9QMG8"/>
<keyword evidence="1 3" id="KW-0436">Ligase</keyword>
<comment type="similarity">
    <text evidence="3">Belongs to the BshC family.</text>
</comment>
<dbReference type="HOGENOM" id="CLU_022249_1_0_9"/>
<dbReference type="InterPro" id="IPR055399">
    <property type="entry name" value="CC_BshC"/>
</dbReference>
<dbReference type="GO" id="GO:0016874">
    <property type="term" value="F:ligase activity"/>
    <property type="evidence" value="ECO:0007669"/>
    <property type="project" value="UniProtKB-UniRule"/>
</dbReference>
<keyword evidence="7" id="KW-1185">Reference proteome</keyword>
<evidence type="ECO:0000259" key="4">
    <source>
        <dbReference type="Pfam" id="PF10079"/>
    </source>
</evidence>
<dbReference type="NCBIfam" id="TIGR03998">
    <property type="entry name" value="thiol_BshC"/>
    <property type="match status" value="1"/>
</dbReference>
<comment type="caution">
    <text evidence="6">The sequence shown here is derived from an EMBL/GenBank/DDBJ whole genome shotgun (WGS) entry which is preliminary data.</text>
</comment>
<dbReference type="EC" id="6.-.-.-" evidence="3"/>
<feature type="domain" description="Bacillithiol biosynthesis BshC C-terminal coiled-coil" evidence="5">
    <location>
        <begin position="383"/>
        <end position="542"/>
    </location>
</feature>
<dbReference type="Pfam" id="PF10079">
    <property type="entry name" value="Rossmann-like_BshC"/>
    <property type="match status" value="1"/>
</dbReference>
<dbReference type="Pfam" id="PF24850">
    <property type="entry name" value="CC_BshC"/>
    <property type="match status" value="1"/>
</dbReference>
<dbReference type="RefSeq" id="WP_003354472.1">
    <property type="nucleotide sequence ID" value="NZ_JH414757.1"/>
</dbReference>
<dbReference type="PIRSF" id="PIRSF012535">
    <property type="entry name" value="UCP012535"/>
    <property type="match status" value="1"/>
</dbReference>
<evidence type="ECO:0000259" key="5">
    <source>
        <dbReference type="Pfam" id="PF24850"/>
    </source>
</evidence>
<reference evidence="6 7" key="1">
    <citation type="submission" date="2011-09" db="EMBL/GenBank/DDBJ databases">
        <title>The Genome Sequence of Bacillus smithii 7_3_47FAA.</title>
        <authorList>
            <consortium name="The Broad Institute Genome Sequencing Platform"/>
            <person name="Earl A."/>
            <person name="Ward D."/>
            <person name="Feldgarden M."/>
            <person name="Gevers D."/>
            <person name="Daigneault M."/>
            <person name="Strauss J."/>
            <person name="Allen-Vercoe E."/>
            <person name="Young S.K."/>
            <person name="Zeng Q."/>
            <person name="Gargeya S."/>
            <person name="Fitzgerald M."/>
            <person name="Haas B."/>
            <person name="Abouelleil A."/>
            <person name="Alvarado L."/>
            <person name="Arachchi H.M."/>
            <person name="Berlin A."/>
            <person name="Brown A."/>
            <person name="Chapman S.B."/>
            <person name="Chen Z."/>
            <person name="Dunbar C."/>
            <person name="Freedman E."/>
            <person name="Gearin G."/>
            <person name="Goldberg J."/>
            <person name="Griggs A."/>
            <person name="Gujja S."/>
            <person name="Heiman D."/>
            <person name="Howarth C."/>
            <person name="Larson L."/>
            <person name="Lui A."/>
            <person name="MacDonald P.J.P."/>
            <person name="Montmayeur A."/>
            <person name="Murphy C."/>
            <person name="Neiman D."/>
            <person name="Pearson M."/>
            <person name="Priest M."/>
            <person name="Roberts A."/>
            <person name="Saif S."/>
            <person name="Shea T."/>
            <person name="Shenoy N."/>
            <person name="Sisk P."/>
            <person name="Stolte C."/>
            <person name="Sykes S."/>
            <person name="Wortman J."/>
            <person name="Nusbaum C."/>
            <person name="Birren B."/>
        </authorList>
    </citation>
    <scope>NUCLEOTIDE SEQUENCE [LARGE SCALE GENOMIC DNA]</scope>
    <source>
        <strain evidence="6 7">7_3_47FAA</strain>
    </source>
</reference>
<protein>
    <recommendedName>
        <fullName evidence="3">Putative cysteine ligase BshC</fullName>
        <ecNumber evidence="3">6.-.-.-</ecNumber>
    </recommendedName>
</protein>
<dbReference type="InterPro" id="IPR055398">
    <property type="entry name" value="Rossmann-like_BshC"/>
</dbReference>
<keyword evidence="2" id="KW-0175">Coiled coil</keyword>
<dbReference type="HAMAP" id="MF_01867">
    <property type="entry name" value="BshC"/>
    <property type="match status" value="1"/>
</dbReference>
<organism evidence="6 7">
    <name type="scientific">Bacillus smithii 7_3_47FAA</name>
    <dbReference type="NCBI Taxonomy" id="665952"/>
    <lineage>
        <taxon>Bacteria</taxon>
        <taxon>Bacillati</taxon>
        <taxon>Bacillota</taxon>
        <taxon>Bacilli</taxon>
        <taxon>Bacillales</taxon>
        <taxon>Bacillaceae</taxon>
        <taxon>Bacillus</taxon>
    </lineage>
</organism>
<evidence type="ECO:0000256" key="2">
    <source>
        <dbReference type="ARBA" id="ARBA00023054"/>
    </source>
</evidence>
<name>G9QMG8_9BACI</name>
<dbReference type="EMBL" id="ACWF01000120">
    <property type="protein sequence ID" value="EHL76789.1"/>
    <property type="molecule type" value="Genomic_DNA"/>
</dbReference>
<sequence>MKLENIQIPAINLFASSYLKQEKPVVDFFHYRLSDPYVFEKRLRELENRTFLRYELASCLEKYMEDFLHIPAVQRSIHKLKLPHSAVVLGGQQAGLMTGPLYTIHKIISVIRFAGLQEEKLGVPIVPVFWIAGEDHDFLEVNHLYVQKGTKMEKFSYTESVLGKKMVSDICFNKALMQKWVEEIIRQFGETEHTNGLLDLLREAIECSETITDFFRYLIARLFCHYGLLLIDSAFEPLRKLETPYFRNMILENKSITEKVLEQQSIIRQAGFSNMIELSEEAANLFLYECGERILLEYNKEKERFTGKNGEIELEIEHLLDRLKTAPQCFSNNVVTRPIMQEQLFPTLAFIAGPGEIAYWAELKQAFEFLDMKVPPILPRLNITLLERSVARDLEVLGIDVKTAIESGISSEKNQYWDTVRDDTFHDLIETTKEDLMKHYEKIKDRAHKMNLGPLSLIEKNLEFHFRQLDYLKKKTDQNLMVKHQAILQKYDRIENSLHPNGGPQERVWNLFYFMNQYGVSFIHDLMELPFTFDGTHQLVKI</sequence>
<accession>G9QMG8</accession>
<dbReference type="Proteomes" id="UP000011747">
    <property type="component" value="Unassembled WGS sequence"/>
</dbReference>
<evidence type="ECO:0000313" key="7">
    <source>
        <dbReference type="Proteomes" id="UP000011747"/>
    </source>
</evidence>
<evidence type="ECO:0000313" key="6">
    <source>
        <dbReference type="EMBL" id="EHL76789.1"/>
    </source>
</evidence>
<proteinExistence type="inferred from homology"/>